<evidence type="ECO:0000256" key="5">
    <source>
        <dbReference type="ARBA" id="ARBA00022771"/>
    </source>
</evidence>
<evidence type="ECO:0000256" key="2">
    <source>
        <dbReference type="ARBA" id="ARBA00006991"/>
    </source>
</evidence>
<dbReference type="Pfam" id="PF00096">
    <property type="entry name" value="zf-C2H2"/>
    <property type="match status" value="4"/>
</dbReference>
<feature type="domain" description="C2H2-type" evidence="13">
    <location>
        <begin position="91"/>
        <end position="118"/>
    </location>
</feature>
<evidence type="ECO:0000256" key="12">
    <source>
        <dbReference type="PROSITE-ProRule" id="PRU00042"/>
    </source>
</evidence>
<dbReference type="InterPro" id="IPR013087">
    <property type="entry name" value="Znf_C2H2_type"/>
</dbReference>
<dbReference type="SMART" id="SM00355">
    <property type="entry name" value="ZnF_C2H2"/>
    <property type="match status" value="10"/>
</dbReference>
<proteinExistence type="inferred from homology"/>
<feature type="domain" description="C2H2-type" evidence="13">
    <location>
        <begin position="119"/>
        <end position="141"/>
    </location>
</feature>
<sequence>MSALRLLHTEVTSTDPYDHSFFVTVVSVYLKGEKLKCWKGKKVHECSICHYVAGRPSALKIHMMCHRGEKPYQCFRQRREIESVRKQKRVHECSICHYVAGCASALKIHMMYHHGEKPYECHHCGKCFTIKGNLKRHVISHMQFPTEERYRKCWKTEESAQVLHLSLCCWESKPHIENPYNVPSWRESPTSVIIVEKLHHQRRSQKFSNRRENRKCLESRREWHKCSICHYVAGSPSALKIHIMHHRGEKPYKCNYCGKSFTIKGNLKRHLISFRQRRDIGSVGKQKRVHQCSICHYVAGCPSALKIHMMYHRGEKPYQCHHCGKKKLHHQKEISKGILSVFRQERDIGSVRKQKRVPQCSICHYIAGCPSALKIHMMYHRGEKPYQCHHCGKSFTIKGDLKRHIICFRQRRDIGSVRKQKRVHECSICHYIAGCPSALKIHMMYHSGEKPYQCHHCGKSFTIKGDLKRHLICHMQ</sequence>
<evidence type="ECO:0000256" key="4">
    <source>
        <dbReference type="ARBA" id="ARBA00022737"/>
    </source>
</evidence>
<feature type="domain" description="C2H2-type" evidence="13">
    <location>
        <begin position="386"/>
        <end position="404"/>
    </location>
</feature>
<evidence type="ECO:0000256" key="8">
    <source>
        <dbReference type="ARBA" id="ARBA00023125"/>
    </source>
</evidence>
<keyword evidence="10" id="KW-0539">Nucleus</keyword>
<evidence type="ECO:0000256" key="10">
    <source>
        <dbReference type="ARBA" id="ARBA00023242"/>
    </source>
</evidence>
<protein>
    <submittedName>
        <fullName evidence="14">Zinc finger protein</fullName>
    </submittedName>
</protein>
<feature type="domain" description="C2H2-type" evidence="13">
    <location>
        <begin position="358"/>
        <end position="385"/>
    </location>
</feature>
<comment type="similarity">
    <text evidence="2">Belongs to the krueppel C2H2-type zinc-finger protein family.</text>
</comment>
<evidence type="ECO:0000256" key="7">
    <source>
        <dbReference type="ARBA" id="ARBA00023015"/>
    </source>
</evidence>
<dbReference type="SUPFAM" id="SSF57667">
    <property type="entry name" value="beta-beta-alpha zinc fingers"/>
    <property type="match status" value="6"/>
</dbReference>
<dbReference type="AlphaFoldDB" id="A0AAV4XQ76"/>
<dbReference type="InterPro" id="IPR051565">
    <property type="entry name" value="Sal_C2H2-zinc-finger"/>
</dbReference>
<dbReference type="FunFam" id="3.30.160.60:FF:000130">
    <property type="entry name" value="Spalt-like transcription factor 4"/>
    <property type="match status" value="1"/>
</dbReference>
<keyword evidence="5 12" id="KW-0863">Zinc-finger</keyword>
<feature type="domain" description="C2H2-type" evidence="13">
    <location>
        <begin position="224"/>
        <end position="251"/>
    </location>
</feature>
<comment type="similarity">
    <text evidence="11">Belongs to the sal C2H2-type zinc-finger protein family.</text>
</comment>
<feature type="domain" description="C2H2-type" evidence="13">
    <location>
        <begin position="252"/>
        <end position="279"/>
    </location>
</feature>
<dbReference type="GO" id="GO:0008270">
    <property type="term" value="F:zinc ion binding"/>
    <property type="evidence" value="ECO:0007669"/>
    <property type="project" value="UniProtKB-KW"/>
</dbReference>
<dbReference type="FunFam" id="3.30.160.60:FF:001119">
    <property type="entry name" value="zinc finger protein 408"/>
    <property type="match status" value="1"/>
</dbReference>
<dbReference type="PANTHER" id="PTHR23233">
    <property type="entry name" value="SAL-LIKE PROTEIN"/>
    <property type="match status" value="1"/>
</dbReference>
<accession>A0AAV4XQ76</accession>
<keyword evidence="15" id="KW-1185">Reference proteome</keyword>
<evidence type="ECO:0000256" key="6">
    <source>
        <dbReference type="ARBA" id="ARBA00022833"/>
    </source>
</evidence>
<evidence type="ECO:0000313" key="15">
    <source>
        <dbReference type="Proteomes" id="UP001054945"/>
    </source>
</evidence>
<keyword evidence="3" id="KW-0479">Metal-binding</keyword>
<gene>
    <name evidence="14" type="primary">Avbf_04347</name>
    <name evidence="14" type="ORF">CEXT_343961</name>
</gene>
<evidence type="ECO:0000256" key="11">
    <source>
        <dbReference type="ARBA" id="ARBA00038474"/>
    </source>
</evidence>
<feature type="domain" description="C2H2-type" evidence="13">
    <location>
        <begin position="290"/>
        <end position="317"/>
    </location>
</feature>
<dbReference type="FunFam" id="3.30.160.60:FF:000151">
    <property type="entry name" value="Zinc finger and SCAN domain-containing 21"/>
    <property type="match status" value="1"/>
</dbReference>
<keyword evidence="9" id="KW-0804">Transcription</keyword>
<dbReference type="GO" id="GO:0000981">
    <property type="term" value="F:DNA-binding transcription factor activity, RNA polymerase II-specific"/>
    <property type="evidence" value="ECO:0007669"/>
    <property type="project" value="TreeGrafter"/>
</dbReference>
<dbReference type="Proteomes" id="UP001054945">
    <property type="component" value="Unassembled WGS sequence"/>
</dbReference>
<evidence type="ECO:0000256" key="3">
    <source>
        <dbReference type="ARBA" id="ARBA00022723"/>
    </source>
</evidence>
<keyword evidence="4" id="KW-0677">Repeat</keyword>
<feature type="domain" description="C2H2-type" evidence="13">
    <location>
        <begin position="424"/>
        <end position="451"/>
    </location>
</feature>
<comment type="subcellular location">
    <subcellularLocation>
        <location evidence="1">Nucleus</location>
    </subcellularLocation>
</comment>
<dbReference type="InterPro" id="IPR036236">
    <property type="entry name" value="Znf_C2H2_sf"/>
</dbReference>
<evidence type="ECO:0000313" key="14">
    <source>
        <dbReference type="EMBL" id="GIY95944.1"/>
    </source>
</evidence>
<dbReference type="FunFam" id="3.30.160.60:FF:001480">
    <property type="entry name" value="Si:cabz01071911.3"/>
    <property type="match status" value="1"/>
</dbReference>
<dbReference type="PANTHER" id="PTHR23233:SF84">
    <property type="entry name" value="FI23031P1"/>
    <property type="match status" value="1"/>
</dbReference>
<dbReference type="Gene3D" id="3.30.160.60">
    <property type="entry name" value="Classic Zinc Finger"/>
    <property type="match status" value="10"/>
</dbReference>
<evidence type="ECO:0000259" key="13">
    <source>
        <dbReference type="PROSITE" id="PS50157"/>
    </source>
</evidence>
<feature type="domain" description="C2H2-type" evidence="13">
    <location>
        <begin position="44"/>
        <end position="71"/>
    </location>
</feature>
<dbReference type="GO" id="GO:0005634">
    <property type="term" value="C:nucleus"/>
    <property type="evidence" value="ECO:0007669"/>
    <property type="project" value="UniProtKB-SubCell"/>
</dbReference>
<evidence type="ECO:0000256" key="9">
    <source>
        <dbReference type="ARBA" id="ARBA00023163"/>
    </source>
</evidence>
<evidence type="ECO:0000256" key="1">
    <source>
        <dbReference type="ARBA" id="ARBA00004123"/>
    </source>
</evidence>
<keyword evidence="7" id="KW-0805">Transcription regulation</keyword>
<dbReference type="PROSITE" id="PS00028">
    <property type="entry name" value="ZINC_FINGER_C2H2_1"/>
    <property type="match status" value="2"/>
</dbReference>
<keyword evidence="6" id="KW-0862">Zinc</keyword>
<feature type="domain" description="C2H2-type" evidence="13">
    <location>
        <begin position="452"/>
        <end position="476"/>
    </location>
</feature>
<keyword evidence="8" id="KW-0238">DNA-binding</keyword>
<dbReference type="PROSITE" id="PS50157">
    <property type="entry name" value="ZINC_FINGER_C2H2_2"/>
    <property type="match status" value="10"/>
</dbReference>
<name>A0AAV4XQ76_CAEEX</name>
<dbReference type="GO" id="GO:0000978">
    <property type="term" value="F:RNA polymerase II cis-regulatory region sequence-specific DNA binding"/>
    <property type="evidence" value="ECO:0007669"/>
    <property type="project" value="TreeGrafter"/>
</dbReference>
<organism evidence="14 15">
    <name type="scientific">Caerostris extrusa</name>
    <name type="common">Bark spider</name>
    <name type="synonym">Caerostris bankana</name>
    <dbReference type="NCBI Taxonomy" id="172846"/>
    <lineage>
        <taxon>Eukaryota</taxon>
        <taxon>Metazoa</taxon>
        <taxon>Ecdysozoa</taxon>
        <taxon>Arthropoda</taxon>
        <taxon>Chelicerata</taxon>
        <taxon>Arachnida</taxon>
        <taxon>Araneae</taxon>
        <taxon>Araneomorphae</taxon>
        <taxon>Entelegynae</taxon>
        <taxon>Araneoidea</taxon>
        <taxon>Araneidae</taxon>
        <taxon>Caerostris</taxon>
    </lineage>
</organism>
<reference evidence="14 15" key="1">
    <citation type="submission" date="2021-06" db="EMBL/GenBank/DDBJ databases">
        <title>Caerostris extrusa draft genome.</title>
        <authorList>
            <person name="Kono N."/>
            <person name="Arakawa K."/>
        </authorList>
    </citation>
    <scope>NUCLEOTIDE SEQUENCE [LARGE SCALE GENOMIC DNA]</scope>
</reference>
<dbReference type="EMBL" id="BPLR01000597">
    <property type="protein sequence ID" value="GIY95944.1"/>
    <property type="molecule type" value="Genomic_DNA"/>
</dbReference>
<comment type="caution">
    <text evidence="14">The sequence shown here is derived from an EMBL/GenBank/DDBJ whole genome shotgun (WGS) entry which is preliminary data.</text>
</comment>